<organism evidence="2 3">
    <name type="scientific">Devosia soli</name>
    <dbReference type="NCBI Taxonomy" id="361041"/>
    <lineage>
        <taxon>Bacteria</taxon>
        <taxon>Pseudomonadati</taxon>
        <taxon>Pseudomonadota</taxon>
        <taxon>Alphaproteobacteria</taxon>
        <taxon>Hyphomicrobiales</taxon>
        <taxon>Devosiaceae</taxon>
        <taxon>Devosia</taxon>
    </lineage>
</organism>
<feature type="transmembrane region" description="Helical" evidence="1">
    <location>
        <begin position="103"/>
        <end position="123"/>
    </location>
</feature>
<evidence type="ECO:0000313" key="3">
    <source>
        <dbReference type="Proteomes" id="UP000033514"/>
    </source>
</evidence>
<dbReference type="PATRIC" id="fig|361041.3.peg.3530"/>
<evidence type="ECO:0000256" key="1">
    <source>
        <dbReference type="SAM" id="Phobius"/>
    </source>
</evidence>
<feature type="transmembrane region" description="Helical" evidence="1">
    <location>
        <begin position="71"/>
        <end position="91"/>
    </location>
</feature>
<accession>A0A0F5LGS5</accession>
<evidence type="ECO:0008006" key="4">
    <source>
        <dbReference type="Google" id="ProtNLM"/>
    </source>
</evidence>
<dbReference type="Proteomes" id="UP000033514">
    <property type="component" value="Unassembled WGS sequence"/>
</dbReference>
<feature type="transmembrane region" description="Helical" evidence="1">
    <location>
        <begin position="7"/>
        <end position="27"/>
    </location>
</feature>
<dbReference type="EMBL" id="LAJG01000005">
    <property type="protein sequence ID" value="KKB80772.1"/>
    <property type="molecule type" value="Genomic_DNA"/>
</dbReference>
<sequence length="129" mass="14395">MPDFLKNWALLVGLGGAAVFGVSTLFFTPDQMADATAVVMIAACVAGLWRWAPTGWRVFWRGAQRTEDWGILGLCLVLVSIFAGRVYGIVFRQLDRPQWLVDSYWSPFFMYLLLCAVTLLVAATKGDRD</sequence>
<feature type="transmembrane region" description="Helical" evidence="1">
    <location>
        <begin position="33"/>
        <end position="51"/>
    </location>
</feature>
<proteinExistence type="predicted"/>
<protein>
    <recommendedName>
        <fullName evidence="4">Transmembrane protein</fullName>
    </recommendedName>
</protein>
<gene>
    <name evidence="2" type="ORF">VW35_00740</name>
</gene>
<dbReference type="AlphaFoldDB" id="A0A0F5LGS5"/>
<keyword evidence="1" id="KW-1133">Transmembrane helix</keyword>
<reference evidence="2 3" key="1">
    <citation type="submission" date="2015-03" db="EMBL/GenBank/DDBJ databases">
        <authorList>
            <person name="Hassan Y.I."/>
            <person name="Lepp D."/>
            <person name="Zhou T."/>
        </authorList>
    </citation>
    <scope>NUCLEOTIDE SEQUENCE [LARGE SCALE GENOMIC DNA]</scope>
    <source>
        <strain evidence="2 3">GH2-10</strain>
    </source>
</reference>
<dbReference type="RefSeq" id="WP_046141124.1">
    <property type="nucleotide sequence ID" value="NZ_LAJG01000005.1"/>
</dbReference>
<keyword evidence="3" id="KW-1185">Reference proteome</keyword>
<evidence type="ECO:0000313" key="2">
    <source>
        <dbReference type="EMBL" id="KKB80772.1"/>
    </source>
</evidence>
<comment type="caution">
    <text evidence="2">The sequence shown here is derived from an EMBL/GenBank/DDBJ whole genome shotgun (WGS) entry which is preliminary data.</text>
</comment>
<keyword evidence="1" id="KW-0812">Transmembrane</keyword>
<name>A0A0F5LGS5_9HYPH</name>
<keyword evidence="1" id="KW-0472">Membrane</keyword>
<dbReference type="STRING" id="361041.VW35_00740"/>